<reference evidence="2" key="1">
    <citation type="journal article" date="2014" name="Front. Microbiol.">
        <title>High frequency of phylogenetically diverse reductive dehalogenase-homologous genes in deep subseafloor sedimentary metagenomes.</title>
        <authorList>
            <person name="Kawai M."/>
            <person name="Futagami T."/>
            <person name="Toyoda A."/>
            <person name="Takaki Y."/>
            <person name="Nishi S."/>
            <person name="Hori S."/>
            <person name="Arai W."/>
            <person name="Tsubouchi T."/>
            <person name="Morono Y."/>
            <person name="Uchiyama I."/>
            <person name="Ito T."/>
            <person name="Fujiyama A."/>
            <person name="Inagaki F."/>
            <person name="Takami H."/>
        </authorList>
    </citation>
    <scope>NUCLEOTIDE SEQUENCE</scope>
    <source>
        <strain evidence="2">Expedition CK06-06</strain>
    </source>
</reference>
<evidence type="ECO:0000259" key="1">
    <source>
        <dbReference type="Pfam" id="PF13302"/>
    </source>
</evidence>
<name>X1Q3L4_9ZZZZ</name>
<dbReference type="Gene3D" id="3.40.630.30">
    <property type="match status" value="1"/>
</dbReference>
<gene>
    <name evidence="2" type="ORF">S06H3_64834</name>
</gene>
<dbReference type="SUPFAM" id="SSF55729">
    <property type="entry name" value="Acyl-CoA N-acyltransferases (Nat)"/>
    <property type="match status" value="1"/>
</dbReference>
<dbReference type="InterPro" id="IPR016181">
    <property type="entry name" value="Acyl_CoA_acyltransferase"/>
</dbReference>
<dbReference type="InterPro" id="IPR000182">
    <property type="entry name" value="GNAT_dom"/>
</dbReference>
<sequence length="110" mass="12645">FCVINFFICYFLLQREFLGTAGLFSLNQVARSIELGIAIHAEKNWGKGYGTDTMKVLLEFGFNYLNLNSVRLRVNDFNVRGIKTYKKVGFTEVGKLRQANFVEGKYNDMI</sequence>
<evidence type="ECO:0000313" key="2">
    <source>
        <dbReference type="EMBL" id="GAI63097.1"/>
    </source>
</evidence>
<organism evidence="2">
    <name type="scientific">marine sediment metagenome</name>
    <dbReference type="NCBI Taxonomy" id="412755"/>
    <lineage>
        <taxon>unclassified sequences</taxon>
        <taxon>metagenomes</taxon>
        <taxon>ecological metagenomes</taxon>
    </lineage>
</organism>
<feature type="non-terminal residue" evidence="2">
    <location>
        <position position="1"/>
    </location>
</feature>
<dbReference type="AlphaFoldDB" id="X1Q3L4"/>
<dbReference type="GO" id="GO:0016747">
    <property type="term" value="F:acyltransferase activity, transferring groups other than amino-acyl groups"/>
    <property type="evidence" value="ECO:0007669"/>
    <property type="project" value="InterPro"/>
</dbReference>
<dbReference type="PANTHER" id="PTHR43415">
    <property type="entry name" value="SPERMIDINE N(1)-ACETYLTRANSFERASE"/>
    <property type="match status" value="1"/>
</dbReference>
<feature type="domain" description="N-acetyltransferase" evidence="1">
    <location>
        <begin position="14"/>
        <end position="91"/>
    </location>
</feature>
<feature type="non-terminal residue" evidence="2">
    <location>
        <position position="110"/>
    </location>
</feature>
<dbReference type="Pfam" id="PF13302">
    <property type="entry name" value="Acetyltransf_3"/>
    <property type="match status" value="1"/>
</dbReference>
<accession>X1Q3L4</accession>
<dbReference type="PANTHER" id="PTHR43415:SF3">
    <property type="entry name" value="GNAT-FAMILY ACETYLTRANSFERASE"/>
    <property type="match status" value="1"/>
</dbReference>
<protein>
    <recommendedName>
        <fullName evidence="1">N-acetyltransferase domain-containing protein</fullName>
    </recommendedName>
</protein>
<proteinExistence type="predicted"/>
<dbReference type="EMBL" id="BARV01043430">
    <property type="protein sequence ID" value="GAI63097.1"/>
    <property type="molecule type" value="Genomic_DNA"/>
</dbReference>
<comment type="caution">
    <text evidence="2">The sequence shown here is derived from an EMBL/GenBank/DDBJ whole genome shotgun (WGS) entry which is preliminary data.</text>
</comment>